<dbReference type="GO" id="GO:0004792">
    <property type="term" value="F:thiosulfate-cyanide sulfurtransferase activity"/>
    <property type="evidence" value="ECO:0007669"/>
    <property type="project" value="InterPro"/>
</dbReference>
<dbReference type="Gene3D" id="1.10.10.10">
    <property type="entry name" value="Winged helix-like DNA-binding domain superfamily/Winged helix DNA-binding domain"/>
    <property type="match status" value="1"/>
</dbReference>
<dbReference type="Gene3D" id="3.40.250.10">
    <property type="entry name" value="Rhodanese-like domain"/>
    <property type="match status" value="1"/>
</dbReference>
<dbReference type="InterPro" id="IPR001307">
    <property type="entry name" value="Thiosulphate_STrfase_CS"/>
</dbReference>
<dbReference type="InterPro" id="IPR001763">
    <property type="entry name" value="Rhodanese-like_dom"/>
</dbReference>
<dbReference type="PROSITE" id="PS50987">
    <property type="entry name" value="HTH_ARSR_2"/>
    <property type="match status" value="1"/>
</dbReference>
<protein>
    <submittedName>
        <fullName evidence="6">Metalloregulator ArsR/SmtB family transcription factor</fullName>
    </submittedName>
</protein>
<name>A0A7Y0L689_9FIRM</name>
<reference evidence="6 7" key="1">
    <citation type="submission" date="2020-04" db="EMBL/GenBank/DDBJ databases">
        <authorList>
            <person name="Zhang R."/>
            <person name="Schippers A."/>
        </authorList>
    </citation>
    <scope>NUCLEOTIDE SEQUENCE [LARGE SCALE GENOMIC DNA]</scope>
    <source>
        <strain evidence="6 7">DSM 109850</strain>
    </source>
</reference>
<feature type="domain" description="Rhodanese" evidence="4">
    <location>
        <begin position="132"/>
        <end position="200"/>
    </location>
</feature>
<dbReference type="EMBL" id="JABBVZ010000063">
    <property type="protein sequence ID" value="NMP23707.1"/>
    <property type="molecule type" value="Genomic_DNA"/>
</dbReference>
<evidence type="ECO:0000259" key="4">
    <source>
        <dbReference type="PROSITE" id="PS50206"/>
    </source>
</evidence>
<dbReference type="Pfam" id="PF01022">
    <property type="entry name" value="HTH_5"/>
    <property type="match status" value="1"/>
</dbReference>
<dbReference type="AlphaFoldDB" id="A0A7Y0L689"/>
<evidence type="ECO:0000313" key="6">
    <source>
        <dbReference type="EMBL" id="NMP23707.1"/>
    </source>
</evidence>
<dbReference type="InterPro" id="IPR036390">
    <property type="entry name" value="WH_DNA-bd_sf"/>
</dbReference>
<dbReference type="Pfam" id="PF00581">
    <property type="entry name" value="Rhodanese"/>
    <property type="match status" value="1"/>
</dbReference>
<dbReference type="InterPro" id="IPR011991">
    <property type="entry name" value="ArsR-like_HTH"/>
</dbReference>
<accession>A0A7Y0L689</accession>
<dbReference type="InterPro" id="IPR051011">
    <property type="entry name" value="Metal_resp_trans_reg"/>
</dbReference>
<dbReference type="InterPro" id="IPR001845">
    <property type="entry name" value="HTH_ArsR_DNA-bd_dom"/>
</dbReference>
<organism evidence="6 7">
    <name type="scientific">Sulfobacillus harzensis</name>
    <dbReference type="NCBI Taxonomy" id="2729629"/>
    <lineage>
        <taxon>Bacteria</taxon>
        <taxon>Bacillati</taxon>
        <taxon>Bacillota</taxon>
        <taxon>Clostridia</taxon>
        <taxon>Eubacteriales</taxon>
        <taxon>Clostridiales Family XVII. Incertae Sedis</taxon>
        <taxon>Sulfobacillus</taxon>
    </lineage>
</organism>
<sequence>MTDDHRRWKDAVYGQFARIGKALGHARRLEILDLLSQGPKNVETLANELAASSAAVSRHLQILFEAHLVTFEKQGTYVIYQLARDAVADLVHQIQAVSEDVLADVRELHRLYLTQHDALEPVGHEELKDLIAAGTVYLIDVRPPAEYAEGHLPGAISVPLPDVADHFAAWHDDRPIVAYCRGRYCLYARDAVRILQQHGVAARRSEVTVWNWGGPQPIA</sequence>
<evidence type="ECO:0000256" key="3">
    <source>
        <dbReference type="ARBA" id="ARBA00023163"/>
    </source>
</evidence>
<evidence type="ECO:0000256" key="1">
    <source>
        <dbReference type="ARBA" id="ARBA00023015"/>
    </source>
</evidence>
<comment type="caution">
    <text evidence="6">The sequence shown here is derived from an EMBL/GenBank/DDBJ whole genome shotgun (WGS) entry which is preliminary data.</text>
</comment>
<dbReference type="SMART" id="SM00418">
    <property type="entry name" value="HTH_ARSR"/>
    <property type="match status" value="1"/>
</dbReference>
<dbReference type="PROSITE" id="PS00380">
    <property type="entry name" value="RHODANESE_1"/>
    <property type="match status" value="1"/>
</dbReference>
<evidence type="ECO:0000256" key="2">
    <source>
        <dbReference type="ARBA" id="ARBA00023125"/>
    </source>
</evidence>
<keyword evidence="2" id="KW-0238">DNA-binding</keyword>
<dbReference type="InterPro" id="IPR036873">
    <property type="entry name" value="Rhodanese-like_dom_sf"/>
</dbReference>
<dbReference type="PRINTS" id="PR00778">
    <property type="entry name" value="HTHARSR"/>
</dbReference>
<dbReference type="InterPro" id="IPR036388">
    <property type="entry name" value="WH-like_DNA-bd_sf"/>
</dbReference>
<dbReference type="GO" id="GO:0003677">
    <property type="term" value="F:DNA binding"/>
    <property type="evidence" value="ECO:0007669"/>
    <property type="project" value="UniProtKB-KW"/>
</dbReference>
<feature type="domain" description="HTH arsR-type" evidence="5">
    <location>
        <begin position="8"/>
        <end position="102"/>
    </location>
</feature>
<dbReference type="SUPFAM" id="SSF46785">
    <property type="entry name" value="Winged helix' DNA-binding domain"/>
    <property type="match status" value="1"/>
</dbReference>
<dbReference type="PROSITE" id="PS50206">
    <property type="entry name" value="RHODANESE_3"/>
    <property type="match status" value="1"/>
</dbReference>
<evidence type="ECO:0000313" key="7">
    <source>
        <dbReference type="Proteomes" id="UP000533476"/>
    </source>
</evidence>
<keyword evidence="3" id="KW-0804">Transcription</keyword>
<keyword evidence="1" id="KW-0805">Transcription regulation</keyword>
<dbReference type="PANTHER" id="PTHR43132:SF8">
    <property type="entry name" value="HTH-TYPE TRANSCRIPTIONAL REGULATOR KMTR"/>
    <property type="match status" value="1"/>
</dbReference>
<dbReference type="CDD" id="cd00158">
    <property type="entry name" value="RHOD"/>
    <property type="match status" value="1"/>
</dbReference>
<dbReference type="CDD" id="cd00090">
    <property type="entry name" value="HTH_ARSR"/>
    <property type="match status" value="1"/>
</dbReference>
<dbReference type="RefSeq" id="WP_169101214.1">
    <property type="nucleotide sequence ID" value="NZ_JABBVZ010000063.1"/>
</dbReference>
<proteinExistence type="predicted"/>
<dbReference type="SMART" id="SM00450">
    <property type="entry name" value="RHOD"/>
    <property type="match status" value="1"/>
</dbReference>
<dbReference type="Proteomes" id="UP000533476">
    <property type="component" value="Unassembled WGS sequence"/>
</dbReference>
<dbReference type="GO" id="GO:0003700">
    <property type="term" value="F:DNA-binding transcription factor activity"/>
    <property type="evidence" value="ECO:0007669"/>
    <property type="project" value="InterPro"/>
</dbReference>
<evidence type="ECO:0000259" key="5">
    <source>
        <dbReference type="PROSITE" id="PS50987"/>
    </source>
</evidence>
<dbReference type="NCBIfam" id="NF033788">
    <property type="entry name" value="HTH_metalloreg"/>
    <property type="match status" value="1"/>
</dbReference>
<dbReference type="PANTHER" id="PTHR43132">
    <property type="entry name" value="ARSENICAL RESISTANCE OPERON REPRESSOR ARSR-RELATED"/>
    <property type="match status" value="1"/>
</dbReference>
<gene>
    <name evidence="6" type="ORF">HIJ39_15290</name>
</gene>
<keyword evidence="7" id="KW-1185">Reference proteome</keyword>